<gene>
    <name evidence="4" type="ORF">GCM10008967_07040</name>
</gene>
<dbReference type="Proteomes" id="UP001500782">
    <property type="component" value="Unassembled WGS sequence"/>
</dbReference>
<dbReference type="PANTHER" id="PTHR37293:SF5">
    <property type="entry name" value="DNA REPLICATION PROTEIN"/>
    <property type="match status" value="1"/>
</dbReference>
<proteinExistence type="inferred from homology"/>
<evidence type="ECO:0000313" key="5">
    <source>
        <dbReference type="Proteomes" id="UP001500782"/>
    </source>
</evidence>
<reference evidence="4 5" key="1">
    <citation type="journal article" date="2019" name="Int. J. Syst. Evol. Microbiol.">
        <title>The Global Catalogue of Microorganisms (GCM) 10K type strain sequencing project: providing services to taxonomists for standard genome sequencing and annotation.</title>
        <authorList>
            <consortium name="The Broad Institute Genomics Platform"/>
            <consortium name="The Broad Institute Genome Sequencing Center for Infectious Disease"/>
            <person name="Wu L."/>
            <person name="Ma J."/>
        </authorList>
    </citation>
    <scope>NUCLEOTIDE SEQUENCE [LARGE SCALE GENOMIC DNA]</scope>
    <source>
        <strain evidence="4 5">JCM 9731</strain>
    </source>
</reference>
<feature type="compositionally biased region" description="Polar residues" evidence="2">
    <location>
        <begin position="121"/>
        <end position="131"/>
    </location>
</feature>
<dbReference type="NCBIfam" id="TIGR01446">
    <property type="entry name" value="DnaD_dom"/>
    <property type="match status" value="1"/>
</dbReference>
<dbReference type="Pfam" id="PF07261">
    <property type="entry name" value="DnaB_2"/>
    <property type="match status" value="1"/>
</dbReference>
<sequence>MNNLLINESPILVLPSLASKVGLNEAIVLQQIHYWLQKSTHEYEGKPWVYNTYDAWTENFPFWSRSTVVRIIKKLEKLGLLISRNFNQRSADNTKWYTINFELLELEEEETEMSSPIPPTQHEQTPTQNDHPTYSIRLDDVPKMSKPLPESTSEITLKIKKEDDDESAQTPFQFFEQNGIGTLGGYMVEKIQAWCLDLSDELVLEAMKIAAEYGAKSWRYVEAILVNWVDKGISTVDEAKALQLKFKEKIRSRRNGVTRKREPIPEWFVEEKKRRQESYGKVVEEDFDFERERRLLEIELGRNME</sequence>
<comment type="similarity">
    <text evidence="1">Belongs to the DnaB/DnaD family.</text>
</comment>
<organism evidence="4 5">
    <name type="scientific">Bacillus carboniphilus</name>
    <dbReference type="NCBI Taxonomy" id="86663"/>
    <lineage>
        <taxon>Bacteria</taxon>
        <taxon>Bacillati</taxon>
        <taxon>Bacillota</taxon>
        <taxon>Bacilli</taxon>
        <taxon>Bacillales</taxon>
        <taxon>Bacillaceae</taxon>
        <taxon>Bacillus</taxon>
    </lineage>
</organism>
<dbReference type="SUPFAM" id="SSF158499">
    <property type="entry name" value="DnaD domain-like"/>
    <property type="match status" value="1"/>
</dbReference>
<dbReference type="InterPro" id="IPR006343">
    <property type="entry name" value="DnaB/C_C"/>
</dbReference>
<keyword evidence="5" id="KW-1185">Reference proteome</keyword>
<protein>
    <recommendedName>
        <fullName evidence="3">DnaB/C C-terminal domain-containing protein</fullName>
    </recommendedName>
</protein>
<dbReference type="RefSeq" id="WP_343796425.1">
    <property type="nucleotide sequence ID" value="NZ_BAAADJ010000006.1"/>
</dbReference>
<evidence type="ECO:0000259" key="3">
    <source>
        <dbReference type="Pfam" id="PF07261"/>
    </source>
</evidence>
<dbReference type="InterPro" id="IPR034829">
    <property type="entry name" value="DnaD-like_sf"/>
</dbReference>
<name>A0ABN0VWK5_9BACI</name>
<accession>A0ABN0VWK5</accession>
<evidence type="ECO:0000256" key="2">
    <source>
        <dbReference type="SAM" id="MobiDB-lite"/>
    </source>
</evidence>
<dbReference type="Gene3D" id="1.10.10.630">
    <property type="entry name" value="DnaD domain-like"/>
    <property type="match status" value="1"/>
</dbReference>
<feature type="region of interest" description="Disordered" evidence="2">
    <location>
        <begin position="110"/>
        <end position="131"/>
    </location>
</feature>
<feature type="domain" description="DnaB/C C-terminal" evidence="3">
    <location>
        <begin position="172"/>
        <end position="241"/>
    </location>
</feature>
<evidence type="ECO:0000313" key="4">
    <source>
        <dbReference type="EMBL" id="GAA0319111.1"/>
    </source>
</evidence>
<dbReference type="InterPro" id="IPR053162">
    <property type="entry name" value="DnaD"/>
</dbReference>
<evidence type="ECO:0000256" key="1">
    <source>
        <dbReference type="ARBA" id="ARBA00093462"/>
    </source>
</evidence>
<dbReference type="PANTHER" id="PTHR37293">
    <property type="entry name" value="PHAGE REPLICATION PROTEIN-RELATED"/>
    <property type="match status" value="1"/>
</dbReference>
<dbReference type="EMBL" id="BAAADJ010000006">
    <property type="protein sequence ID" value="GAA0319111.1"/>
    <property type="molecule type" value="Genomic_DNA"/>
</dbReference>
<comment type="caution">
    <text evidence="4">The sequence shown here is derived from an EMBL/GenBank/DDBJ whole genome shotgun (WGS) entry which is preliminary data.</text>
</comment>